<dbReference type="PROSITE" id="PS51194">
    <property type="entry name" value="HELICASE_CTER"/>
    <property type="match status" value="1"/>
</dbReference>
<dbReference type="GO" id="GO:0005524">
    <property type="term" value="F:ATP binding"/>
    <property type="evidence" value="ECO:0007669"/>
    <property type="project" value="UniProtKB-KW"/>
</dbReference>
<dbReference type="GO" id="GO:0008270">
    <property type="term" value="F:zinc ion binding"/>
    <property type="evidence" value="ECO:0007669"/>
    <property type="project" value="UniProtKB-KW"/>
</dbReference>
<feature type="region of interest" description="Disordered" evidence="9">
    <location>
        <begin position="114"/>
        <end position="201"/>
    </location>
</feature>
<dbReference type="SMART" id="SM00487">
    <property type="entry name" value="DEXDc"/>
    <property type="match status" value="1"/>
</dbReference>
<dbReference type="OrthoDB" id="448448at2759"/>
<evidence type="ECO:0000256" key="8">
    <source>
        <dbReference type="ARBA" id="ARBA00022840"/>
    </source>
</evidence>
<dbReference type="InterPro" id="IPR013083">
    <property type="entry name" value="Znf_RING/FYVE/PHD"/>
</dbReference>
<name>A0A2K1QTF4_9PEZI</name>
<dbReference type="STRING" id="2082308.A0A2K1QTF4"/>
<keyword evidence="4" id="KW-0863">Zinc-finger</keyword>
<dbReference type="InterPro" id="IPR000330">
    <property type="entry name" value="SNF2_N"/>
</dbReference>
<dbReference type="Pfam" id="PF00176">
    <property type="entry name" value="SNF2-rel_dom"/>
    <property type="match status" value="1"/>
</dbReference>
<dbReference type="Gene3D" id="3.30.40.10">
    <property type="entry name" value="Zinc/RING finger domain, C3HC4 (zinc finger)"/>
    <property type="match status" value="1"/>
</dbReference>
<reference evidence="12 13" key="1">
    <citation type="submission" date="2017-06" db="EMBL/GenBank/DDBJ databases">
        <title>Draft genome sequence of a variant of Elsinoe murrayae.</title>
        <authorList>
            <person name="Cheng Q."/>
        </authorList>
    </citation>
    <scope>NUCLEOTIDE SEQUENCE [LARGE SCALE GENOMIC DNA]</scope>
    <source>
        <strain evidence="12 13">CQ-2017a</strain>
    </source>
</reference>
<dbReference type="InterPro" id="IPR027417">
    <property type="entry name" value="P-loop_NTPase"/>
</dbReference>
<dbReference type="InterPro" id="IPR038718">
    <property type="entry name" value="SNF2-like_sf"/>
</dbReference>
<keyword evidence="6" id="KW-0347">Helicase</keyword>
<evidence type="ECO:0000313" key="12">
    <source>
        <dbReference type="EMBL" id="PNS18348.1"/>
    </source>
</evidence>
<feature type="region of interest" description="Disordered" evidence="9">
    <location>
        <begin position="29"/>
        <end position="52"/>
    </location>
</feature>
<comment type="caution">
    <text evidence="12">The sequence shown here is derived from an EMBL/GenBank/DDBJ whole genome shotgun (WGS) entry which is preliminary data.</text>
</comment>
<evidence type="ECO:0000256" key="5">
    <source>
        <dbReference type="ARBA" id="ARBA00022801"/>
    </source>
</evidence>
<feature type="compositionally biased region" description="Polar residues" evidence="9">
    <location>
        <begin position="29"/>
        <end position="39"/>
    </location>
</feature>
<feature type="region of interest" description="Disordered" evidence="9">
    <location>
        <begin position="685"/>
        <end position="711"/>
    </location>
</feature>
<dbReference type="GO" id="GO:0004386">
    <property type="term" value="F:helicase activity"/>
    <property type="evidence" value="ECO:0007669"/>
    <property type="project" value="UniProtKB-KW"/>
</dbReference>
<evidence type="ECO:0000313" key="13">
    <source>
        <dbReference type="Proteomes" id="UP000243797"/>
    </source>
</evidence>
<feature type="compositionally biased region" description="Acidic residues" evidence="9">
    <location>
        <begin position="155"/>
        <end position="169"/>
    </location>
</feature>
<evidence type="ECO:0000256" key="2">
    <source>
        <dbReference type="ARBA" id="ARBA00022723"/>
    </source>
</evidence>
<feature type="region of interest" description="Disordered" evidence="9">
    <location>
        <begin position="1025"/>
        <end position="1052"/>
    </location>
</feature>
<feature type="domain" description="Helicase C-terminal" evidence="11">
    <location>
        <begin position="855"/>
        <end position="1008"/>
    </location>
</feature>
<protein>
    <recommendedName>
        <fullName evidence="14">DNA repair protein RAD5</fullName>
    </recommendedName>
</protein>
<dbReference type="PROSITE" id="PS51192">
    <property type="entry name" value="HELICASE_ATP_BIND_1"/>
    <property type="match status" value="1"/>
</dbReference>
<dbReference type="InterPro" id="IPR014001">
    <property type="entry name" value="Helicase_ATP-bd"/>
</dbReference>
<evidence type="ECO:0000259" key="11">
    <source>
        <dbReference type="PROSITE" id="PS51194"/>
    </source>
</evidence>
<keyword evidence="2" id="KW-0479">Metal-binding</keyword>
<dbReference type="SUPFAM" id="SSF57850">
    <property type="entry name" value="RING/U-box"/>
    <property type="match status" value="1"/>
</dbReference>
<evidence type="ECO:0000256" key="3">
    <source>
        <dbReference type="ARBA" id="ARBA00022741"/>
    </source>
</evidence>
<feature type="compositionally biased region" description="Basic residues" evidence="9">
    <location>
        <begin position="175"/>
        <end position="196"/>
    </location>
</feature>
<dbReference type="GO" id="GO:0016787">
    <property type="term" value="F:hydrolase activity"/>
    <property type="evidence" value="ECO:0007669"/>
    <property type="project" value="UniProtKB-KW"/>
</dbReference>
<keyword evidence="5" id="KW-0378">Hydrolase</keyword>
<sequence>MASPSTGFGSSPSGGGVGLGDTLAGACVGSSQSLRSSPIRQGRSMPDLGSSVLGGINTDASCQQRIEPSATVLDRTQIYARAAACLANESQLAQEPVVKQEAVENNNWHDMPNIIDLTNDDESVPAPIVIRDDEDEPRPTQADKLPVPRKRPIEDVEGGSDDASSEENPDAPRPTQKRQKPKAPAKKRPARQRIARQKGSWGRKVAFGAASTVENVLGSSLFTDITLLEDVPDLPNIDAQALKRGNSKQLFATIGPDVDPDKAQADARSLNRACNVFGPGIINQDENGQYVIKGMRSHLRPHQVLGTSFLIIREKEARENKDGPRGGILADQMGLGKTVMSLALIVRGKWRDSDKDANNNGGRTTLVVATPGLVLQWQNEIETHAIIGDARRGIGSYGVYRSRNYEDSKKNVIRELSKHDILLTTYDEVAKSFPLKEPPPELTDPGIRQAWWEEHFEKHKGVLHKMNFKRIMLDEGHLIRNPETRKSRACRTLMSKYRWTLTGTPMTNSSADLYCLLDFMKLPSLEDYDTFKERYFRRPTESTMKDLNGVLAKYMLRRSHADRLFGARIVTLPQAKQVQFTVHFNPVEKEIYDIIKEAFAKRLNTYMKSSDMIHRNNSYFAMLTRLRQLTAHPLLIQSTMLDLLGNRDLRRIEDAVDKYGMTNNKDDAKGLMLRIKKLLKTAFKEKRKSRKNGTNANADAPPVATVTTSADQDTGDRYGLNFRFEKFLGRLKSQMKQLDERAIKKCEFCKRKATDPHVTSCMHVYCASCLDDMAHDAAADGLEHATCRNKKCQAVYDYTEPCDETITRVLAMKGTVRKTIGGKQKKKDLPDMITNWLQDGGDMPASAKTLAVKLQVNTWLNDYPDSKIIIYTLWTSMISILENMCAIEDWNCCKYYGGMSHEARSRTLERFETEPDLRIMICSLKCGGLGLNLTMASKVICIDPWWNNAVEEQAFARCFRINQTQETHLLQIMVANSIDEDMNDIKERKQSNIDAFSNESCLKELSLRERLGLFGDVVEDAEGNLRIDISDDEDEDGDDDGLEEGDDVVEDL</sequence>
<dbReference type="InParanoid" id="A0A2K1QTF4"/>
<feature type="domain" description="Helicase ATP-binding" evidence="10">
    <location>
        <begin position="318"/>
        <end position="523"/>
    </location>
</feature>
<dbReference type="SUPFAM" id="SSF52540">
    <property type="entry name" value="P-loop containing nucleoside triphosphate hydrolases"/>
    <property type="match status" value="2"/>
</dbReference>
<gene>
    <name evidence="12" type="ORF">CAC42_6165</name>
</gene>
<evidence type="ECO:0000259" key="10">
    <source>
        <dbReference type="PROSITE" id="PS51192"/>
    </source>
</evidence>
<comment type="similarity">
    <text evidence="1">Belongs to the SNF2/RAD54 helicase family.</text>
</comment>
<proteinExistence type="inferred from homology"/>
<feature type="compositionally biased region" description="Acidic residues" evidence="9">
    <location>
        <begin position="1030"/>
        <end position="1052"/>
    </location>
</feature>
<keyword evidence="3" id="KW-0547">Nucleotide-binding</keyword>
<dbReference type="GO" id="GO:0006281">
    <property type="term" value="P:DNA repair"/>
    <property type="evidence" value="ECO:0007669"/>
    <property type="project" value="TreeGrafter"/>
</dbReference>
<evidence type="ECO:0000256" key="9">
    <source>
        <dbReference type="SAM" id="MobiDB-lite"/>
    </source>
</evidence>
<dbReference type="Proteomes" id="UP000243797">
    <property type="component" value="Unassembled WGS sequence"/>
</dbReference>
<dbReference type="GO" id="GO:0005634">
    <property type="term" value="C:nucleus"/>
    <property type="evidence" value="ECO:0007669"/>
    <property type="project" value="TreeGrafter"/>
</dbReference>
<keyword evidence="8" id="KW-0067">ATP-binding</keyword>
<dbReference type="EMBL" id="NKHZ01000041">
    <property type="protein sequence ID" value="PNS18348.1"/>
    <property type="molecule type" value="Genomic_DNA"/>
</dbReference>
<dbReference type="SMART" id="SM00490">
    <property type="entry name" value="HELICc"/>
    <property type="match status" value="1"/>
</dbReference>
<dbReference type="InterPro" id="IPR001650">
    <property type="entry name" value="Helicase_C-like"/>
</dbReference>
<organism evidence="12 13">
    <name type="scientific">Sphaceloma murrayae</name>
    <dbReference type="NCBI Taxonomy" id="2082308"/>
    <lineage>
        <taxon>Eukaryota</taxon>
        <taxon>Fungi</taxon>
        <taxon>Dikarya</taxon>
        <taxon>Ascomycota</taxon>
        <taxon>Pezizomycotina</taxon>
        <taxon>Dothideomycetes</taxon>
        <taxon>Dothideomycetidae</taxon>
        <taxon>Myriangiales</taxon>
        <taxon>Elsinoaceae</taxon>
        <taxon>Sphaceloma</taxon>
    </lineage>
</organism>
<dbReference type="PROSITE" id="PS00518">
    <property type="entry name" value="ZF_RING_1"/>
    <property type="match status" value="1"/>
</dbReference>
<keyword evidence="13" id="KW-1185">Reference proteome</keyword>
<dbReference type="InterPro" id="IPR049730">
    <property type="entry name" value="SNF2/RAD54-like_C"/>
</dbReference>
<dbReference type="Gene3D" id="3.40.50.300">
    <property type="entry name" value="P-loop containing nucleotide triphosphate hydrolases"/>
    <property type="match status" value="1"/>
</dbReference>
<dbReference type="PANTHER" id="PTHR45626">
    <property type="entry name" value="TRANSCRIPTION TERMINATION FACTOR 2-RELATED"/>
    <property type="match status" value="1"/>
</dbReference>
<evidence type="ECO:0000256" key="1">
    <source>
        <dbReference type="ARBA" id="ARBA00007025"/>
    </source>
</evidence>
<keyword evidence="7" id="KW-0862">Zinc</keyword>
<dbReference type="Pfam" id="PF00271">
    <property type="entry name" value="Helicase_C"/>
    <property type="match status" value="1"/>
</dbReference>
<dbReference type="PANTHER" id="PTHR45626:SF17">
    <property type="entry name" value="HELICASE-LIKE TRANSCRIPTION FACTOR"/>
    <property type="match status" value="1"/>
</dbReference>
<dbReference type="CDD" id="cd18793">
    <property type="entry name" value="SF2_C_SNF"/>
    <property type="match status" value="1"/>
</dbReference>
<accession>A0A2K1QTF4</accession>
<dbReference type="CDD" id="cd18008">
    <property type="entry name" value="DEXDc_SHPRH-like"/>
    <property type="match status" value="1"/>
</dbReference>
<dbReference type="InterPro" id="IPR050628">
    <property type="entry name" value="SNF2_RAD54_helicase_TF"/>
</dbReference>
<dbReference type="GO" id="GO:0008094">
    <property type="term" value="F:ATP-dependent activity, acting on DNA"/>
    <property type="evidence" value="ECO:0007669"/>
    <property type="project" value="TreeGrafter"/>
</dbReference>
<dbReference type="Gene3D" id="3.40.50.10810">
    <property type="entry name" value="Tandem AAA-ATPase domain"/>
    <property type="match status" value="1"/>
</dbReference>
<dbReference type="InterPro" id="IPR017907">
    <property type="entry name" value="Znf_RING_CS"/>
</dbReference>
<dbReference type="AlphaFoldDB" id="A0A2K1QTF4"/>
<evidence type="ECO:0008006" key="14">
    <source>
        <dbReference type="Google" id="ProtNLM"/>
    </source>
</evidence>
<evidence type="ECO:0000256" key="6">
    <source>
        <dbReference type="ARBA" id="ARBA00022806"/>
    </source>
</evidence>
<evidence type="ECO:0000256" key="7">
    <source>
        <dbReference type="ARBA" id="ARBA00022833"/>
    </source>
</evidence>
<evidence type="ECO:0000256" key="4">
    <source>
        <dbReference type="ARBA" id="ARBA00022771"/>
    </source>
</evidence>